<dbReference type="InterPro" id="IPR052728">
    <property type="entry name" value="O2_lipid_transport_reg"/>
</dbReference>
<name>A0ABQ7S8T9_9ACAR</name>
<sequence length="1060" mass="116126">MRVSHANLACVGLVISKRTHHKWLTLIALVCYVNCCVISTIECHKSDISSLNKVKRFAQDDSSVSLSSSSPSSVSLLPIGDETTILPDAASETTTTQPASATTTDVSVPPTVIPIIETIIDTPTTSTLAQDTTTATSTGTGTGTGTNTSTTSTISTVDSPDLTTAAASNESKADGTTTSSMSSASKIPRINYTDIETAFNAALSEDEVRQRWTKMNNTIKKGVQEVVKMVFPHIASLATDAHVSGDCSGGMLKWMLNLRNLRSWAIKMLDAVGKPGAGIFSGQLTMFGNYRQCLDIRAPDEDEIEIYEVYREFFRGKYCVMHIKPNLPQRPAFYNLNATIESLKRQNYKYYEKTLEMRAKVVRCETSVDDNDVSNSTTTKTTIGGLDSNQVTWLLVVIGLIGFVLIASALATVCALLRRSHDSYVTAHDNYGHNNNYPIASTTAGGKQQWQNKKNKKNNSGSKQHWSQSHEALMSSNGKLRSLLQSMSIASSMQHLSLEGAYEYTCDYYGGTCSWTDGDLDSLGDALKPMPLYGVRAALVLWCCLVTSTVQLNYQYLRELLPLRSLIMQWPMQLIINSTMQFESLISLCAFTFAYVSTSEASSVKQLCRYALDKFVRLAPSIMVLVALTIVTPALQPVVIHGGPLWADHVQEPARVCAANGIVNLMFLQNYLPFDKICLPQTWLFCVELQLMILAIPLVHWLNRSYERTGGTVSLRSMPTIICVSLIVLGSLWSAINVYMNELPPAWFYTFPDADDRAHYNGQHLFLAHTHLSTFFVGLLAGHWTRVSITTRAYNMAVPHHTSQHESNKCSRIKQTLAHWTLATAALILMLSLTFVTHSWSVEHLPDAAMSAAYDALARLLWSICMATLLWQLVVATPRASAAGTATRRPNIVVRSLAHPLMVLAGRLSILVYLIYPYVHTLIAATQEQSSFSSMFVIFHTFVGNLVLTGALAYVISILIEQPYRRLVSKHVCIARHCTRRLNISASPVAAAYPMSEPRRPRGSITAGISNIANLNTLSSLSAATGPQSSTSSFTSASGTPAAPATTATSMPNVNATTKY</sequence>
<feature type="non-terminal residue" evidence="4">
    <location>
        <position position="1060"/>
    </location>
</feature>
<feature type="transmembrane region" description="Helical" evidence="2">
    <location>
        <begin position="817"/>
        <end position="836"/>
    </location>
</feature>
<feature type="transmembrane region" description="Helical" evidence="2">
    <location>
        <begin position="936"/>
        <end position="960"/>
    </location>
</feature>
<feature type="transmembrane region" description="Helical" evidence="2">
    <location>
        <begin position="393"/>
        <end position="417"/>
    </location>
</feature>
<feature type="region of interest" description="Disordered" evidence="1">
    <location>
        <begin position="1029"/>
        <end position="1060"/>
    </location>
</feature>
<feature type="compositionally biased region" description="Low complexity" evidence="1">
    <location>
        <begin position="445"/>
        <end position="464"/>
    </location>
</feature>
<evidence type="ECO:0000259" key="3">
    <source>
        <dbReference type="SMART" id="SM00703"/>
    </source>
</evidence>
<feature type="transmembrane region" description="Helical" evidence="2">
    <location>
        <begin position="533"/>
        <end position="554"/>
    </location>
</feature>
<organism evidence="4 5">
    <name type="scientific">Fragariocoptes setiger</name>
    <dbReference type="NCBI Taxonomy" id="1670756"/>
    <lineage>
        <taxon>Eukaryota</taxon>
        <taxon>Metazoa</taxon>
        <taxon>Ecdysozoa</taxon>
        <taxon>Arthropoda</taxon>
        <taxon>Chelicerata</taxon>
        <taxon>Arachnida</taxon>
        <taxon>Acari</taxon>
        <taxon>Acariformes</taxon>
        <taxon>Trombidiformes</taxon>
        <taxon>Prostigmata</taxon>
        <taxon>Eupodina</taxon>
        <taxon>Eriophyoidea</taxon>
        <taxon>Phytoptidae</taxon>
        <taxon>Fragariocoptes</taxon>
    </lineage>
</organism>
<keyword evidence="2" id="KW-0812">Transmembrane</keyword>
<comment type="caution">
    <text evidence="4">The sequence shown here is derived from an EMBL/GenBank/DDBJ whole genome shotgun (WGS) entry which is preliminary data.</text>
</comment>
<dbReference type="SMART" id="SM00703">
    <property type="entry name" value="NRF"/>
    <property type="match status" value="1"/>
</dbReference>
<dbReference type="Proteomes" id="UP000825002">
    <property type="component" value="Unassembled WGS sequence"/>
</dbReference>
<feature type="compositionally biased region" description="Low complexity" evidence="1">
    <location>
        <begin position="1029"/>
        <end position="1050"/>
    </location>
</feature>
<feature type="transmembrane region" description="Helical" evidence="2">
    <location>
        <begin position="760"/>
        <end position="782"/>
    </location>
</feature>
<keyword evidence="2" id="KW-1133">Transmembrane helix</keyword>
<evidence type="ECO:0000313" key="4">
    <source>
        <dbReference type="EMBL" id="KAG9509801.1"/>
    </source>
</evidence>
<feature type="transmembrane region" description="Helical" evidence="2">
    <location>
        <begin position="682"/>
        <end position="701"/>
    </location>
</feature>
<accession>A0ABQ7S8T9</accession>
<evidence type="ECO:0000313" key="5">
    <source>
        <dbReference type="Proteomes" id="UP000825002"/>
    </source>
</evidence>
<evidence type="ECO:0000256" key="1">
    <source>
        <dbReference type="SAM" id="MobiDB-lite"/>
    </source>
</evidence>
<dbReference type="InterPro" id="IPR006621">
    <property type="entry name" value="Nose-resist-to-fluoxetine_N"/>
</dbReference>
<dbReference type="PANTHER" id="PTHR11161">
    <property type="entry name" value="O-ACYLTRANSFERASE"/>
    <property type="match status" value="1"/>
</dbReference>
<feature type="domain" description="Nose resistant-to-fluoxetine protein N-terminal" evidence="3">
    <location>
        <begin position="244"/>
        <end position="361"/>
    </location>
</feature>
<feature type="compositionally biased region" description="Polar residues" evidence="1">
    <location>
        <begin position="1051"/>
        <end position="1060"/>
    </location>
</feature>
<reference evidence="4 5" key="1">
    <citation type="submission" date="2020-10" db="EMBL/GenBank/DDBJ databases">
        <authorList>
            <person name="Klimov P.B."/>
            <person name="Dyachkov S.M."/>
            <person name="Chetverikov P.E."/>
        </authorList>
    </citation>
    <scope>NUCLEOTIDE SEQUENCE [LARGE SCALE GENOMIC DNA]</scope>
    <source>
        <strain evidence="4">BMOC 18-1129-001#AD2665</strain>
        <tissue evidence="4">Entire mites</tissue>
    </source>
</reference>
<feature type="transmembrane region" description="Helical" evidence="2">
    <location>
        <begin position="897"/>
        <end position="916"/>
    </location>
</feature>
<feature type="transmembrane region" description="Helical" evidence="2">
    <location>
        <begin position="856"/>
        <end position="876"/>
    </location>
</feature>
<feature type="transmembrane region" description="Helical" evidence="2">
    <location>
        <begin position="574"/>
        <end position="595"/>
    </location>
</feature>
<protein>
    <recommendedName>
        <fullName evidence="3">Nose resistant-to-fluoxetine protein N-terminal domain-containing protein</fullName>
    </recommendedName>
</protein>
<dbReference type="PANTHER" id="PTHR11161:SF0">
    <property type="entry name" value="O-ACYLTRANSFERASE LIKE PROTEIN"/>
    <property type="match status" value="1"/>
</dbReference>
<keyword evidence="2" id="KW-0472">Membrane</keyword>
<feature type="region of interest" description="Disordered" evidence="1">
    <location>
        <begin position="124"/>
        <end position="161"/>
    </location>
</feature>
<feature type="compositionally biased region" description="Low complexity" evidence="1">
    <location>
        <begin position="124"/>
        <end position="156"/>
    </location>
</feature>
<feature type="transmembrane region" description="Helical" evidence="2">
    <location>
        <begin position="615"/>
        <end position="635"/>
    </location>
</feature>
<feature type="region of interest" description="Disordered" evidence="1">
    <location>
        <begin position="442"/>
        <end position="468"/>
    </location>
</feature>
<dbReference type="EMBL" id="JAIFTH010000331">
    <property type="protein sequence ID" value="KAG9509801.1"/>
    <property type="molecule type" value="Genomic_DNA"/>
</dbReference>
<dbReference type="Pfam" id="PF20146">
    <property type="entry name" value="NRF"/>
    <property type="match status" value="1"/>
</dbReference>
<proteinExistence type="predicted"/>
<keyword evidence="5" id="KW-1185">Reference proteome</keyword>
<gene>
    <name evidence="4" type="ORF">GZH46_01670</name>
</gene>
<evidence type="ECO:0000256" key="2">
    <source>
        <dbReference type="SAM" id="Phobius"/>
    </source>
</evidence>
<feature type="transmembrane region" description="Helical" evidence="2">
    <location>
        <begin position="721"/>
        <end position="740"/>
    </location>
</feature>